<accession>A0AAD9YBA8</accession>
<dbReference type="AlphaFoldDB" id="A0AAD9YBA8"/>
<protein>
    <submittedName>
        <fullName evidence="2">Uncharacterized protein</fullName>
    </submittedName>
</protein>
<name>A0AAD9YBA8_COLKA</name>
<gene>
    <name evidence="2" type="ORF">CKAH01_06548</name>
</gene>
<reference evidence="2" key="1">
    <citation type="submission" date="2023-02" db="EMBL/GenBank/DDBJ databases">
        <title>Colletotrichum kahawae CIFC_Que2 genome sequencing and assembly.</title>
        <authorList>
            <person name="Baroncelli R."/>
        </authorList>
    </citation>
    <scope>NUCLEOTIDE SEQUENCE</scope>
    <source>
        <strain evidence="2">CIFC_Que2</strain>
    </source>
</reference>
<sequence length="157" mass="17188">MNPFFPVNNQVSPSSNPRIAPTCSITPRQLLVLPIGLPKVTNQHRFAPLSPSHPSPSLSSPGKFFVRPLNSMISVSPFSSPLVLDSFPETSSPPSARAAKPNPSIKSPTGFVCPIRSLRQTLGSHRQATQQKERDQTRPKTRAVCRVIRPRLTCMPT</sequence>
<evidence type="ECO:0000313" key="2">
    <source>
        <dbReference type="EMBL" id="KAK2749051.1"/>
    </source>
</evidence>
<keyword evidence="3" id="KW-1185">Reference proteome</keyword>
<comment type="caution">
    <text evidence="2">The sequence shown here is derived from an EMBL/GenBank/DDBJ whole genome shotgun (WGS) entry which is preliminary data.</text>
</comment>
<evidence type="ECO:0000256" key="1">
    <source>
        <dbReference type="SAM" id="MobiDB-lite"/>
    </source>
</evidence>
<dbReference type="Proteomes" id="UP001281614">
    <property type="component" value="Unassembled WGS sequence"/>
</dbReference>
<feature type="region of interest" description="Disordered" evidence="1">
    <location>
        <begin position="122"/>
        <end position="141"/>
    </location>
</feature>
<organism evidence="2 3">
    <name type="scientific">Colletotrichum kahawae</name>
    <name type="common">Coffee berry disease fungus</name>
    <dbReference type="NCBI Taxonomy" id="34407"/>
    <lineage>
        <taxon>Eukaryota</taxon>
        <taxon>Fungi</taxon>
        <taxon>Dikarya</taxon>
        <taxon>Ascomycota</taxon>
        <taxon>Pezizomycotina</taxon>
        <taxon>Sordariomycetes</taxon>
        <taxon>Hypocreomycetidae</taxon>
        <taxon>Glomerellales</taxon>
        <taxon>Glomerellaceae</taxon>
        <taxon>Colletotrichum</taxon>
        <taxon>Colletotrichum gloeosporioides species complex</taxon>
    </lineage>
</organism>
<evidence type="ECO:0000313" key="3">
    <source>
        <dbReference type="Proteomes" id="UP001281614"/>
    </source>
</evidence>
<feature type="region of interest" description="Disordered" evidence="1">
    <location>
        <begin position="86"/>
        <end position="111"/>
    </location>
</feature>
<proteinExistence type="predicted"/>
<dbReference type="EMBL" id="VYYT01000278">
    <property type="protein sequence ID" value="KAK2749051.1"/>
    <property type="molecule type" value="Genomic_DNA"/>
</dbReference>